<name>A0A1Q5ZV64_9SPHI</name>
<evidence type="ECO:0000313" key="1">
    <source>
        <dbReference type="EMBL" id="OKS85667.1"/>
    </source>
</evidence>
<comment type="caution">
    <text evidence="1">The sequence shown here is derived from an EMBL/GenBank/DDBJ whole genome shotgun (WGS) entry which is preliminary data.</text>
</comment>
<dbReference type="EMBL" id="MPPL01000001">
    <property type="protein sequence ID" value="OKS85667.1"/>
    <property type="molecule type" value="Genomic_DNA"/>
</dbReference>
<gene>
    <name evidence="1" type="ORF">RG47T_1113</name>
</gene>
<reference evidence="1 2" key="1">
    <citation type="submission" date="2016-11" db="EMBL/GenBank/DDBJ databases">
        <title>Whole Genome Sequencing of Mucilaginibacter polytrichastri RG4-7(T) isolated from the moss sample.</title>
        <authorList>
            <person name="Li Y."/>
        </authorList>
    </citation>
    <scope>NUCLEOTIDE SEQUENCE [LARGE SCALE GENOMIC DNA]</scope>
    <source>
        <strain evidence="1 2">RG4-7</strain>
    </source>
</reference>
<dbReference type="Proteomes" id="UP000186720">
    <property type="component" value="Unassembled WGS sequence"/>
</dbReference>
<dbReference type="AlphaFoldDB" id="A0A1Q5ZV64"/>
<keyword evidence="2" id="KW-1185">Reference proteome</keyword>
<dbReference type="STRING" id="1302689.RG47T_1113"/>
<accession>A0A1Q5ZV64</accession>
<sequence length="162" mass="18237">MKLLLTSSFTVYFLNLKTPIKMELYQQIFGELNTNIKSNFNAQGTTLSLFKDDNENGGIFIKADFVPDLKAAGNLHPAFIVHAKKLVDNMYAKLPFAVEPNEGFENGMSVTWCRFKDGNLKATLCVPNIKGMAELINSYRHDKIVVNVDFEGLLKQIQETTI</sequence>
<evidence type="ECO:0000313" key="2">
    <source>
        <dbReference type="Proteomes" id="UP000186720"/>
    </source>
</evidence>
<organism evidence="1 2">
    <name type="scientific">Mucilaginibacter polytrichastri</name>
    <dbReference type="NCBI Taxonomy" id="1302689"/>
    <lineage>
        <taxon>Bacteria</taxon>
        <taxon>Pseudomonadati</taxon>
        <taxon>Bacteroidota</taxon>
        <taxon>Sphingobacteriia</taxon>
        <taxon>Sphingobacteriales</taxon>
        <taxon>Sphingobacteriaceae</taxon>
        <taxon>Mucilaginibacter</taxon>
    </lineage>
</organism>
<proteinExistence type="predicted"/>
<protein>
    <submittedName>
        <fullName evidence="1">Uncharacterized protein</fullName>
    </submittedName>
</protein>